<keyword evidence="3" id="KW-1185">Reference proteome</keyword>
<comment type="caution">
    <text evidence="2">The sequence shown here is derived from an EMBL/GenBank/DDBJ whole genome shotgun (WGS) entry which is preliminary data.</text>
</comment>
<sequence>MPRWSAARSCCCRRNFCNLRSPDGAKRNPGPSPRDATGPGFRYAPSGLPIVIAQSSFTRDTRSALPITLTEDSAIAAAPTIGDSRMPNSGYSTPAAIGTPAAL</sequence>
<feature type="region of interest" description="Disordered" evidence="1">
    <location>
        <begin position="19"/>
        <end position="42"/>
    </location>
</feature>
<evidence type="ECO:0000313" key="3">
    <source>
        <dbReference type="Proteomes" id="UP000287033"/>
    </source>
</evidence>
<accession>A0A401U2G4</accession>
<name>A0A401U2G4_CHIPU</name>
<dbReference type="EMBL" id="BEZZ01254909">
    <property type="protein sequence ID" value="GCC49081.1"/>
    <property type="molecule type" value="Genomic_DNA"/>
</dbReference>
<evidence type="ECO:0000313" key="2">
    <source>
        <dbReference type="EMBL" id="GCC49081.1"/>
    </source>
</evidence>
<feature type="region of interest" description="Disordered" evidence="1">
    <location>
        <begin position="80"/>
        <end position="103"/>
    </location>
</feature>
<gene>
    <name evidence="2" type="ORF">chiPu_0033128</name>
</gene>
<reference evidence="2 3" key="1">
    <citation type="journal article" date="2018" name="Nat. Ecol. Evol.">
        <title>Shark genomes provide insights into elasmobranch evolution and the origin of vertebrates.</title>
        <authorList>
            <person name="Hara Y"/>
            <person name="Yamaguchi K"/>
            <person name="Onimaru K"/>
            <person name="Kadota M"/>
            <person name="Koyanagi M"/>
            <person name="Keeley SD"/>
            <person name="Tatsumi K"/>
            <person name="Tanaka K"/>
            <person name="Motone F"/>
            <person name="Kageyama Y"/>
            <person name="Nozu R"/>
            <person name="Adachi N"/>
            <person name="Nishimura O"/>
            <person name="Nakagawa R"/>
            <person name="Tanegashima C"/>
            <person name="Kiyatake I"/>
            <person name="Matsumoto R"/>
            <person name="Murakumo K"/>
            <person name="Nishida K"/>
            <person name="Terakita A"/>
            <person name="Kuratani S"/>
            <person name="Sato K"/>
            <person name="Hyodo S Kuraku.S."/>
        </authorList>
    </citation>
    <scope>NUCLEOTIDE SEQUENCE [LARGE SCALE GENOMIC DNA]</scope>
</reference>
<organism evidence="2 3">
    <name type="scientific">Chiloscyllium punctatum</name>
    <name type="common">Brownbanded bambooshark</name>
    <name type="synonym">Hemiscyllium punctatum</name>
    <dbReference type="NCBI Taxonomy" id="137246"/>
    <lineage>
        <taxon>Eukaryota</taxon>
        <taxon>Metazoa</taxon>
        <taxon>Chordata</taxon>
        <taxon>Craniata</taxon>
        <taxon>Vertebrata</taxon>
        <taxon>Chondrichthyes</taxon>
        <taxon>Elasmobranchii</taxon>
        <taxon>Galeomorphii</taxon>
        <taxon>Galeoidea</taxon>
        <taxon>Orectolobiformes</taxon>
        <taxon>Hemiscylliidae</taxon>
        <taxon>Chiloscyllium</taxon>
    </lineage>
</organism>
<dbReference type="Proteomes" id="UP000287033">
    <property type="component" value="Unassembled WGS sequence"/>
</dbReference>
<proteinExistence type="predicted"/>
<evidence type="ECO:0000256" key="1">
    <source>
        <dbReference type="SAM" id="MobiDB-lite"/>
    </source>
</evidence>
<dbReference type="AlphaFoldDB" id="A0A401U2G4"/>
<protein>
    <submittedName>
        <fullName evidence="2">Uncharacterized protein</fullName>
    </submittedName>
</protein>